<dbReference type="Proteomes" id="UP000521872">
    <property type="component" value="Unassembled WGS sequence"/>
</dbReference>
<evidence type="ECO:0000256" key="2">
    <source>
        <dbReference type="ARBA" id="ARBA00022801"/>
    </source>
</evidence>
<evidence type="ECO:0008006" key="8">
    <source>
        <dbReference type="Google" id="ProtNLM"/>
    </source>
</evidence>
<dbReference type="Pfam" id="PF08386">
    <property type="entry name" value="Abhydrolase_4"/>
    <property type="match status" value="1"/>
</dbReference>
<evidence type="ECO:0000259" key="5">
    <source>
        <dbReference type="Pfam" id="PF08386"/>
    </source>
</evidence>
<comment type="similarity">
    <text evidence="1">Belongs to the peptidase S33 family.</text>
</comment>
<feature type="region of interest" description="Disordered" evidence="3">
    <location>
        <begin position="737"/>
        <end position="756"/>
    </location>
</feature>
<dbReference type="InterPro" id="IPR000073">
    <property type="entry name" value="AB_hydrolase_1"/>
</dbReference>
<dbReference type="GO" id="GO:0016787">
    <property type="term" value="F:hydrolase activity"/>
    <property type="evidence" value="ECO:0007669"/>
    <property type="project" value="UniProtKB-KW"/>
</dbReference>
<dbReference type="Gene3D" id="3.30.70.100">
    <property type="match status" value="2"/>
</dbReference>
<dbReference type="SUPFAM" id="SSF54909">
    <property type="entry name" value="Dimeric alpha+beta barrel"/>
    <property type="match status" value="2"/>
</dbReference>
<sequence length="777" mass="83436">MSSVTTPIKQASLVPLFVQAGKESIIEQFVLSGLSIAKSEPATIQWFAAKVQDSSPSSPEYIIFDTFPDDEGRKAHFAGDIPKALHAQGAEFLARPPDVSQVACEILVSKVAKVDGAAEGDVKMGYKVGLIALFEAKPGKRETVREFMKGAEPMLEEEPDTLVWCAVHFTGTDKFAVVDFFATEEARQTHLKGKIAAALFASVEENLVVRSMPESSGLVIQSIEIGGGAPWTRKACIRESRKSSVQSAKSPLSPSKELKWTDCYTGRQCARLIVPLNHSDPGGAEAAIAIIRKPAAVAITSKSYRGPILFNPGGPGGSGVDLVRNRGDLLSAIVGPTFDVVSFDPRGISRSTPRVSFFKTDIERSLFDVGAGLPLANNSVEGIARSWARARVLGQLAAEADDGYLRHINTDQTAHDMLRIVEAHGRDKIQFWGFSYGSILGATFAAMFPDKVERLIIDGIVDPDNYYKGIWGNDLVDADKVMDSFFTGCHEAGPEECDFWAPSADDIRKNLTSIYDTLRSRPIPVNTGKGYGLVDYALVRGLVFRSLYSPFASFRPLATALAALAAGDASLTFDAAFVPPTKCSCDPSDGLFTNVVDAQNAVLCNDGPDVPGDLASTEEYFDLISQTSQWGEIWASIRLGCVASNREHESSNPSHPVTPLWAAKKMSKGFEGSVVLTQNSAGHCSISGPSVCTQKHIREYLVSGKLPPPGTVCEVDSTPFSPPPGSPRVAEAAQKNFDSNSNSGLDSALGTGGEGSEEEMLQAIMELSRNYAVHTLI</sequence>
<evidence type="ECO:0000256" key="1">
    <source>
        <dbReference type="ARBA" id="ARBA00010088"/>
    </source>
</evidence>
<dbReference type="PANTHER" id="PTHR43248">
    <property type="entry name" value="2-SUCCINYL-6-HYDROXY-2,4-CYCLOHEXADIENE-1-CARBOXYLATE SYNTHASE"/>
    <property type="match status" value="1"/>
</dbReference>
<dbReference type="InterPro" id="IPR029058">
    <property type="entry name" value="AB_hydrolase_fold"/>
</dbReference>
<dbReference type="PANTHER" id="PTHR43248:SF25">
    <property type="entry name" value="AB HYDROLASE-1 DOMAIN-CONTAINING PROTEIN-RELATED"/>
    <property type="match status" value="1"/>
</dbReference>
<evidence type="ECO:0000259" key="4">
    <source>
        <dbReference type="Pfam" id="PF00561"/>
    </source>
</evidence>
<dbReference type="Gene3D" id="3.40.50.1820">
    <property type="entry name" value="alpha/beta hydrolase"/>
    <property type="match status" value="1"/>
</dbReference>
<gene>
    <name evidence="6" type="ORF">D9613_009053</name>
</gene>
<evidence type="ECO:0000313" key="7">
    <source>
        <dbReference type="Proteomes" id="UP000521872"/>
    </source>
</evidence>
<proteinExistence type="inferred from homology"/>
<dbReference type="EMBL" id="JAACJL010000002">
    <property type="protein sequence ID" value="KAF4622308.1"/>
    <property type="molecule type" value="Genomic_DNA"/>
</dbReference>
<feature type="domain" description="Peptidase S33 tripeptidyl aminopeptidase-like C-terminal" evidence="5">
    <location>
        <begin position="656"/>
        <end position="713"/>
    </location>
</feature>
<reference evidence="6 7" key="1">
    <citation type="submission" date="2019-12" db="EMBL/GenBank/DDBJ databases">
        <authorList>
            <person name="Floudas D."/>
            <person name="Bentzer J."/>
            <person name="Ahren D."/>
            <person name="Johansson T."/>
            <person name="Persson P."/>
            <person name="Tunlid A."/>
        </authorList>
    </citation>
    <scope>NUCLEOTIDE SEQUENCE [LARGE SCALE GENOMIC DNA]</scope>
    <source>
        <strain evidence="6 7">CBS 102.39</strain>
    </source>
</reference>
<dbReference type="InterPro" id="IPR011008">
    <property type="entry name" value="Dimeric_a/b-barrel"/>
</dbReference>
<dbReference type="InterPro" id="IPR013595">
    <property type="entry name" value="Pept_S33_TAP-like_C"/>
</dbReference>
<feature type="domain" description="AB hydrolase-1" evidence="4">
    <location>
        <begin position="307"/>
        <end position="468"/>
    </location>
</feature>
<evidence type="ECO:0000256" key="3">
    <source>
        <dbReference type="SAM" id="MobiDB-lite"/>
    </source>
</evidence>
<dbReference type="SUPFAM" id="SSF53474">
    <property type="entry name" value="alpha/beta-Hydrolases"/>
    <property type="match status" value="1"/>
</dbReference>
<dbReference type="InterPro" id="IPR051601">
    <property type="entry name" value="Serine_prot/Carboxylest_S33"/>
</dbReference>
<organism evidence="6 7">
    <name type="scientific">Agrocybe pediades</name>
    <dbReference type="NCBI Taxonomy" id="84607"/>
    <lineage>
        <taxon>Eukaryota</taxon>
        <taxon>Fungi</taxon>
        <taxon>Dikarya</taxon>
        <taxon>Basidiomycota</taxon>
        <taxon>Agaricomycotina</taxon>
        <taxon>Agaricomycetes</taxon>
        <taxon>Agaricomycetidae</taxon>
        <taxon>Agaricales</taxon>
        <taxon>Agaricineae</taxon>
        <taxon>Strophariaceae</taxon>
        <taxon>Agrocybe</taxon>
    </lineage>
</organism>
<comment type="caution">
    <text evidence="6">The sequence shown here is derived from an EMBL/GenBank/DDBJ whole genome shotgun (WGS) entry which is preliminary data.</text>
</comment>
<dbReference type="Pfam" id="PF00561">
    <property type="entry name" value="Abhydrolase_1"/>
    <property type="match status" value="1"/>
</dbReference>
<dbReference type="AlphaFoldDB" id="A0A8H4R4K8"/>
<keyword evidence="7" id="KW-1185">Reference proteome</keyword>
<protein>
    <recommendedName>
        <fullName evidence="8">AB hydrolase-1 domain-containing protein</fullName>
    </recommendedName>
</protein>
<accession>A0A8H4R4K8</accession>
<keyword evidence="2" id="KW-0378">Hydrolase</keyword>
<name>A0A8H4R4K8_9AGAR</name>
<evidence type="ECO:0000313" key="6">
    <source>
        <dbReference type="EMBL" id="KAF4622308.1"/>
    </source>
</evidence>